<feature type="region of interest" description="Disordered" evidence="1">
    <location>
        <begin position="1"/>
        <end position="29"/>
    </location>
</feature>
<protein>
    <submittedName>
        <fullName evidence="2">Uncharacterized protein</fullName>
    </submittedName>
</protein>
<reference evidence="2" key="1">
    <citation type="submission" date="2019-03" db="EMBL/GenBank/DDBJ databases">
        <title>Lake Tanganyika Metagenome-Assembled Genomes (MAGs).</title>
        <authorList>
            <person name="Tran P."/>
        </authorList>
    </citation>
    <scope>NUCLEOTIDE SEQUENCE</scope>
    <source>
        <strain evidence="2">K_DeepCast_65m_m2_066</strain>
    </source>
</reference>
<name>A0A937W447_UNCTE</name>
<sequence length="233" mass="25895">MATDPRKRQKQLARKAAKRKAPVTSRKQSTHIAGELRGAHHMAVAAQAPLLECLRGEELFETGMGTVIVSRAMPNGAVGMASFLLDVFCLGVKNADFVVVPRDEYQFRLAHIGAHEHLIPIAPADARKLVEDAEAYARNLGFSPHADYQLARRILADIDASECHTNFVFGQNGKPFYVVGPYDTPQRVCHILDTLSRRCGPDGFHYVVVESDSAGWLADEQEDIIEAEYRRLR</sequence>
<proteinExistence type="predicted"/>
<organism evidence="2 3">
    <name type="scientific">Tectimicrobiota bacterium</name>
    <dbReference type="NCBI Taxonomy" id="2528274"/>
    <lineage>
        <taxon>Bacteria</taxon>
        <taxon>Pseudomonadati</taxon>
        <taxon>Nitrospinota/Tectimicrobiota group</taxon>
        <taxon>Candidatus Tectimicrobiota</taxon>
    </lineage>
</organism>
<evidence type="ECO:0000256" key="1">
    <source>
        <dbReference type="SAM" id="MobiDB-lite"/>
    </source>
</evidence>
<accession>A0A937W447</accession>
<dbReference type="AlphaFoldDB" id="A0A937W447"/>
<feature type="compositionally biased region" description="Basic residues" evidence="1">
    <location>
        <begin position="7"/>
        <end position="21"/>
    </location>
</feature>
<gene>
    <name evidence="2" type="ORF">FJZ47_22460</name>
</gene>
<evidence type="ECO:0000313" key="2">
    <source>
        <dbReference type="EMBL" id="MBM3226536.1"/>
    </source>
</evidence>
<comment type="caution">
    <text evidence="2">The sequence shown here is derived from an EMBL/GenBank/DDBJ whole genome shotgun (WGS) entry which is preliminary data.</text>
</comment>
<evidence type="ECO:0000313" key="3">
    <source>
        <dbReference type="Proteomes" id="UP000712673"/>
    </source>
</evidence>
<dbReference type="EMBL" id="VGLS01000946">
    <property type="protein sequence ID" value="MBM3226536.1"/>
    <property type="molecule type" value="Genomic_DNA"/>
</dbReference>
<dbReference type="Proteomes" id="UP000712673">
    <property type="component" value="Unassembled WGS sequence"/>
</dbReference>